<gene>
    <name evidence="3" type="ORF">GGQ72_002023</name>
</gene>
<keyword evidence="1" id="KW-0520">NAD</keyword>
<evidence type="ECO:0000313" key="3">
    <source>
        <dbReference type="EMBL" id="MBB4143524.1"/>
    </source>
</evidence>
<dbReference type="RefSeq" id="WP_165133302.1">
    <property type="nucleotide sequence ID" value="NZ_CP049250.1"/>
</dbReference>
<proteinExistence type="predicted"/>
<protein>
    <submittedName>
        <fullName evidence="3">Nucleoside-diphosphate-sugar epimerase</fullName>
    </submittedName>
</protein>
<reference evidence="3 4" key="1">
    <citation type="submission" date="2020-08" db="EMBL/GenBank/DDBJ databases">
        <title>Genomic Encyclopedia of Type Strains, Phase IV (KMG-IV): sequencing the most valuable type-strain genomes for metagenomic binning, comparative biology and taxonomic classification.</title>
        <authorList>
            <person name="Goeker M."/>
        </authorList>
    </citation>
    <scope>NUCLEOTIDE SEQUENCE [LARGE SCALE GENOMIC DNA]</scope>
    <source>
        <strain evidence="3 4">DSM 29514</strain>
    </source>
</reference>
<organism evidence="3 4">
    <name type="scientific">Rhizobium rhizoryzae</name>
    <dbReference type="NCBI Taxonomy" id="451876"/>
    <lineage>
        <taxon>Bacteria</taxon>
        <taxon>Pseudomonadati</taxon>
        <taxon>Pseudomonadota</taxon>
        <taxon>Alphaproteobacteria</taxon>
        <taxon>Hyphomicrobiales</taxon>
        <taxon>Rhizobiaceae</taxon>
        <taxon>Rhizobium/Agrobacterium group</taxon>
        <taxon>Rhizobium</taxon>
    </lineage>
</organism>
<dbReference type="Pfam" id="PF01370">
    <property type="entry name" value="Epimerase"/>
    <property type="match status" value="1"/>
</dbReference>
<dbReference type="InterPro" id="IPR001509">
    <property type="entry name" value="Epimerase_deHydtase"/>
</dbReference>
<dbReference type="InterPro" id="IPR036291">
    <property type="entry name" value="NAD(P)-bd_dom_sf"/>
</dbReference>
<evidence type="ECO:0000256" key="1">
    <source>
        <dbReference type="ARBA" id="ARBA00023027"/>
    </source>
</evidence>
<keyword evidence="4" id="KW-1185">Reference proteome</keyword>
<dbReference type="AlphaFoldDB" id="A0A7W6LFP2"/>
<dbReference type="Gene3D" id="3.40.50.720">
    <property type="entry name" value="NAD(P)-binding Rossmann-like Domain"/>
    <property type="match status" value="1"/>
</dbReference>
<dbReference type="PANTHER" id="PTHR43574">
    <property type="entry name" value="EPIMERASE-RELATED"/>
    <property type="match status" value="1"/>
</dbReference>
<feature type="domain" description="NAD-dependent epimerase/dehydratase" evidence="2">
    <location>
        <begin position="103"/>
        <end position="213"/>
    </location>
</feature>
<name>A0A7W6LFP2_9HYPH</name>
<comment type="caution">
    <text evidence="3">The sequence shown here is derived from an EMBL/GenBank/DDBJ whole genome shotgun (WGS) entry which is preliminary data.</text>
</comment>
<dbReference type="Proteomes" id="UP000519897">
    <property type="component" value="Unassembled WGS sequence"/>
</dbReference>
<evidence type="ECO:0000313" key="4">
    <source>
        <dbReference type="Proteomes" id="UP000519897"/>
    </source>
</evidence>
<dbReference type="EMBL" id="JACIEC010000001">
    <property type="protein sequence ID" value="MBB4143524.1"/>
    <property type="molecule type" value="Genomic_DNA"/>
</dbReference>
<dbReference type="SUPFAM" id="SSF51735">
    <property type="entry name" value="NAD(P)-binding Rossmann-fold domains"/>
    <property type="match status" value="1"/>
</dbReference>
<evidence type="ECO:0000259" key="2">
    <source>
        <dbReference type="Pfam" id="PF01370"/>
    </source>
</evidence>
<accession>A0A7W6LFP2</accession>
<sequence>MRVMIFGAGYSGQAIAADFLKAGADVAGTTRSEEKSQNLKDKAIRPFLFGGTELGDGLRTELAQTTHLIQSIAPAIAPGEGGDPLLNVINGDVRAVFPKLQWVAYLSTVGVYGDHQGDWVDEETPCRPVSARSRERVAAENAWQAAANRAEVPLAILRLSGIYGPGRNGFISLAQGTARRLVKPGQVFNRIRVEDIGRATLFLCERHASGIFNVTDDLPAPPQDVVTEAAHLMGIQPPPEQAFETAELTPMARSFYGENKRVSNMKIRNLGFNFQFPTFEVSLEQLWQSGRWKA</sequence>
<dbReference type="CDD" id="cd05266">
    <property type="entry name" value="SDR_a4"/>
    <property type="match status" value="1"/>
</dbReference>